<dbReference type="EMBL" id="CP001759">
    <property type="protein sequence ID" value="ACZ49470.1"/>
    <property type="molecule type" value="Genomic_DNA"/>
</dbReference>
<feature type="transmembrane region" description="Helical" evidence="2">
    <location>
        <begin position="37"/>
        <end position="58"/>
    </location>
</feature>
<accession>D1ASL7</accession>
<feature type="transmembrane region" description="Helical" evidence="2">
    <location>
        <begin position="713"/>
        <end position="735"/>
    </location>
</feature>
<evidence type="ECO:0000256" key="3">
    <source>
        <dbReference type="SAM" id="SignalP"/>
    </source>
</evidence>
<keyword evidence="2" id="KW-1133">Transmembrane helix</keyword>
<evidence type="ECO:0000256" key="1">
    <source>
        <dbReference type="SAM" id="MobiDB-lite"/>
    </source>
</evidence>
<dbReference type="KEGG" id="acn:ACIS_00977"/>
<dbReference type="Proteomes" id="UP000000630">
    <property type="component" value="Chromosome"/>
</dbReference>
<gene>
    <name evidence="4" type="ordered locus">ACIS_00977</name>
</gene>
<feature type="chain" id="PRO_5003019965" evidence="3">
    <location>
        <begin position="20"/>
        <end position="829"/>
    </location>
</feature>
<evidence type="ECO:0000256" key="2">
    <source>
        <dbReference type="SAM" id="Phobius"/>
    </source>
</evidence>
<feature type="region of interest" description="Disordered" evidence="1">
    <location>
        <begin position="588"/>
        <end position="616"/>
    </location>
</feature>
<dbReference type="AlphaFoldDB" id="D1ASL7"/>
<proteinExistence type="predicted"/>
<protein>
    <submittedName>
        <fullName evidence="4">Uncharacterized protein</fullName>
    </submittedName>
</protein>
<keyword evidence="3" id="KW-0732">Signal</keyword>
<keyword evidence="2" id="KW-0472">Membrane</keyword>
<feature type="transmembrane region" description="Helical" evidence="2">
    <location>
        <begin position="634"/>
        <end position="652"/>
    </location>
</feature>
<feature type="transmembrane region" description="Helical" evidence="2">
    <location>
        <begin position="473"/>
        <end position="490"/>
    </location>
</feature>
<evidence type="ECO:0000313" key="4">
    <source>
        <dbReference type="EMBL" id="ACZ49470.1"/>
    </source>
</evidence>
<name>D1ASL7_ANACI</name>
<evidence type="ECO:0000313" key="5">
    <source>
        <dbReference type="Proteomes" id="UP000000630"/>
    </source>
</evidence>
<keyword evidence="2" id="KW-0812">Transmembrane</keyword>
<dbReference type="HOGENOM" id="CLU_017811_0_0_5"/>
<keyword evidence="5" id="KW-1185">Reference proteome</keyword>
<feature type="signal peptide" evidence="3">
    <location>
        <begin position="1"/>
        <end position="19"/>
    </location>
</feature>
<feature type="compositionally biased region" description="Polar residues" evidence="1">
    <location>
        <begin position="592"/>
        <end position="603"/>
    </location>
</feature>
<sequence>MSGVLMNMGMLLMVCSAIAALCVVSLASNPVGIAAVALAGVVAAVYSVVTGFSIRDLVRSCKQVKQVKEEGLVTVQSLQPVLTPITPNISEVGKRVGYGITAAGTAAAAGAGGYFATQAAVGGGVLAGASAYASTVAAAIKAAVANVVGTGTAVGKAVGTAWGVGAGVVTASATVKTAGTAVGNAALIAGKTAAEAAVDAVAKIGVGASAATAGEAAAKAFGAATGAEAVAKAAGATSWVAVGGKVAVGAGSGADVAKAVAYGVSGEVAKEVGLGNGVQGLAAWTSAGVAKVGAEAGGITVEASGVYAGVGSVSAKGVVYAEGTVAVSGTVSAKASVLGGCGITAKAGFGAGTASAAAEGEVTGGGTWAAAVTITAGAAALAFIPYALMAFSILINVCTIIQTIADLYSAKVPVTDKCFSSVIDNYKDTKDYKGGPDLLNHDEIEDYKQEKKAGMRMLKWLTPPLAASPKYRLLMALACIAITICVALLLPLTAWTIAAIAPPLVSCLFYGYAAYACKRRGRKSVIPDTSPCIETTAEPLEQSPPSTPEQEVCADPTVTALVHNTQDWEPVPTCSSVEVVSGDLHSKGVGTTEEQGLKQNTDQGWEPVAKTDGSCTAKTAPEKVAKAAKTTEKVAKATFGGTGVGAATTYLLKQQLFRMGGGQDYTSFAFGYRACACAAATLDTEQLRAKVVVLPSGVSERLLGPVLSSTSKMFVFAIAGCANLASFLSVYTLAISRQRKTQARKACTPKRTLSCMLKSRCVLPRSKYASYTWHKKCANSNKAMVKNKPDCIRYQFFLFCDIDKAASEAQLPPLRAASNRSFLYATETS</sequence>
<reference evidence="4 5" key="1">
    <citation type="journal article" date="2010" name="J. Bacteriol.">
        <title>Complete genome sequence of Anaplasma marginale subsp. centrale.</title>
        <authorList>
            <person name="Herndon D.R."/>
            <person name="Palmer G.H."/>
            <person name="Shkap V."/>
            <person name="Knowles D.P. Jr."/>
            <person name="Brayton K.A."/>
        </authorList>
    </citation>
    <scope>NUCLEOTIDE SEQUENCE [LARGE SCALE GENOMIC DNA]</scope>
    <source>
        <strain evidence="4 5">Israel</strain>
    </source>
</reference>
<feature type="transmembrane region" description="Helical" evidence="2">
    <location>
        <begin position="496"/>
        <end position="515"/>
    </location>
</feature>
<organism evidence="4 5">
    <name type="scientific">Anaplasma centrale (strain Israel)</name>
    <name type="common">Anaplasma marginale subsp. centrale (strain Israel)</name>
    <dbReference type="NCBI Taxonomy" id="574556"/>
    <lineage>
        <taxon>Bacteria</taxon>
        <taxon>Pseudomonadati</taxon>
        <taxon>Pseudomonadota</taxon>
        <taxon>Alphaproteobacteria</taxon>
        <taxon>Rickettsiales</taxon>
        <taxon>Anaplasmataceae</taxon>
        <taxon>Anaplasma</taxon>
    </lineage>
</organism>